<keyword evidence="2" id="KW-1185">Reference proteome</keyword>
<proteinExistence type="predicted"/>
<evidence type="ECO:0000313" key="2">
    <source>
        <dbReference type="Proteomes" id="UP001145087"/>
    </source>
</evidence>
<sequence>MKKIHPDYFYLPEQFWKKHELCVYLIGQVEEFILKEEYIGLKVFSLNLENEKDTPNRNEHIFDFLIRTKRKDYYEKLVTCQVLHGLIIDMCYFIQEALTCSKKQRTVVTFALLRKPFVYDLIVVLRLMFEDGFIEKFNEEDDFDSTGLNKDEKIVLLEEATKYTLTKPITEIEMYEFIFDTKNPNSIINLSNKALHPSTTRNQNNKTGKQNLNFAFSENEDIQRYWQYIYSVLPMVLTYLVEIIEIFVFSLLEIDSKIYSARIEDRAQKLIELTGVKIE</sequence>
<reference evidence="1" key="1">
    <citation type="submission" date="2022-11" db="EMBL/GenBank/DDBJ databases">
        <title>Marilongibacter aestuarii gen. nov., sp. nov., isolated from tidal flat sediment.</title>
        <authorList>
            <person name="Jiayan W."/>
        </authorList>
    </citation>
    <scope>NUCLEOTIDE SEQUENCE</scope>
    <source>
        <strain evidence="1">Z1-6</strain>
    </source>
</reference>
<dbReference type="EMBL" id="JAPOHD010000029">
    <property type="protein sequence ID" value="MCY1721854.1"/>
    <property type="molecule type" value="Genomic_DNA"/>
</dbReference>
<comment type="caution">
    <text evidence="1">The sequence shown here is derived from an EMBL/GenBank/DDBJ whole genome shotgun (WGS) entry which is preliminary data.</text>
</comment>
<dbReference type="AlphaFoldDB" id="A0A9X3F792"/>
<organism evidence="1 2">
    <name type="scientific">Draconibacterium aestuarii</name>
    <dbReference type="NCBI Taxonomy" id="2998507"/>
    <lineage>
        <taxon>Bacteria</taxon>
        <taxon>Pseudomonadati</taxon>
        <taxon>Bacteroidota</taxon>
        <taxon>Bacteroidia</taxon>
        <taxon>Marinilabiliales</taxon>
        <taxon>Prolixibacteraceae</taxon>
        <taxon>Draconibacterium</taxon>
    </lineage>
</organism>
<gene>
    <name evidence="1" type="ORF">OU798_15980</name>
</gene>
<dbReference type="RefSeq" id="WP_343334183.1">
    <property type="nucleotide sequence ID" value="NZ_JAPOHD010000029.1"/>
</dbReference>
<protein>
    <submittedName>
        <fullName evidence="1">Uncharacterized protein</fullName>
    </submittedName>
</protein>
<name>A0A9X3F792_9BACT</name>
<evidence type="ECO:0000313" key="1">
    <source>
        <dbReference type="EMBL" id="MCY1721854.1"/>
    </source>
</evidence>
<dbReference type="Proteomes" id="UP001145087">
    <property type="component" value="Unassembled WGS sequence"/>
</dbReference>
<accession>A0A9X3F792</accession>